<evidence type="ECO:0000256" key="3">
    <source>
        <dbReference type="ARBA" id="ARBA00022692"/>
    </source>
</evidence>
<evidence type="ECO:0000256" key="6">
    <source>
        <dbReference type="SAM" id="Phobius"/>
    </source>
</evidence>
<keyword evidence="3 6" id="KW-0812">Transmembrane</keyword>
<keyword evidence="9" id="KW-1185">Reference proteome</keyword>
<keyword evidence="8" id="KW-0282">Flagellum</keyword>
<dbReference type="AlphaFoldDB" id="A0A1F2P5T8"/>
<feature type="transmembrane region" description="Helical" evidence="6">
    <location>
        <begin position="299"/>
        <end position="317"/>
    </location>
</feature>
<keyword evidence="8" id="KW-0966">Cell projection</keyword>
<proteinExistence type="predicted"/>
<keyword evidence="2" id="KW-1003">Cell membrane</keyword>
<feature type="transmembrane region" description="Helical" evidence="6">
    <location>
        <begin position="228"/>
        <end position="249"/>
    </location>
</feature>
<feature type="transmembrane region" description="Helical" evidence="6">
    <location>
        <begin position="493"/>
        <end position="513"/>
    </location>
</feature>
<dbReference type="Proteomes" id="UP000185779">
    <property type="component" value="Unassembled WGS sequence"/>
</dbReference>
<dbReference type="GO" id="GO:0005886">
    <property type="term" value="C:plasma membrane"/>
    <property type="evidence" value="ECO:0007669"/>
    <property type="project" value="UniProtKB-SubCell"/>
</dbReference>
<feature type="transmembrane region" description="Helical" evidence="6">
    <location>
        <begin position="275"/>
        <end position="293"/>
    </location>
</feature>
<evidence type="ECO:0000313" key="9">
    <source>
        <dbReference type="Proteomes" id="UP000185779"/>
    </source>
</evidence>
<dbReference type="Pfam" id="PF00482">
    <property type="entry name" value="T2SSF"/>
    <property type="match status" value="1"/>
</dbReference>
<evidence type="ECO:0000256" key="1">
    <source>
        <dbReference type="ARBA" id="ARBA00004651"/>
    </source>
</evidence>
<evidence type="ECO:0000256" key="2">
    <source>
        <dbReference type="ARBA" id="ARBA00022475"/>
    </source>
</evidence>
<dbReference type="InterPro" id="IPR056569">
    <property type="entry name" value="ArlJ-like"/>
</dbReference>
<comment type="caution">
    <text evidence="8">The sequence shown here is derived from an EMBL/GenBank/DDBJ whole genome shotgun (WGS) entry which is preliminary data.</text>
</comment>
<keyword evidence="5 6" id="KW-0472">Membrane</keyword>
<dbReference type="PANTHER" id="PTHR35402">
    <property type="entry name" value="INTEGRAL MEMBRANE PROTEIN-RELATED"/>
    <property type="match status" value="1"/>
</dbReference>
<evidence type="ECO:0000256" key="5">
    <source>
        <dbReference type="ARBA" id="ARBA00023136"/>
    </source>
</evidence>
<reference evidence="8" key="1">
    <citation type="submission" date="2016-05" db="EMBL/GenBank/DDBJ databases">
        <title>Microbial consortia oxidize butane by reversing methanogenesis.</title>
        <authorList>
            <person name="Laso-Perez R."/>
            <person name="Richter M."/>
            <person name="Wegener G."/>
            <person name="Musat F."/>
        </authorList>
    </citation>
    <scope>NUCLEOTIDE SEQUENCE [LARGE SCALE GENOMIC DNA]</scope>
    <source>
        <strain evidence="8">BOX1</strain>
    </source>
</reference>
<dbReference type="NCBIfam" id="NF004704">
    <property type="entry name" value="PRK06041.1-2"/>
    <property type="match status" value="1"/>
</dbReference>
<dbReference type="PANTHER" id="PTHR35402:SF2">
    <property type="entry name" value="FLAGELLA ACCESSORY PROTEIN J"/>
    <property type="match status" value="1"/>
</dbReference>
<comment type="subcellular location">
    <subcellularLocation>
        <location evidence="1">Cell membrane</location>
        <topology evidence="1">Multi-pass membrane protein</topology>
    </subcellularLocation>
</comment>
<feature type="transmembrane region" description="Helical" evidence="6">
    <location>
        <begin position="442"/>
        <end position="464"/>
    </location>
</feature>
<feature type="domain" description="Type II secretion system protein GspF" evidence="7">
    <location>
        <begin position="87"/>
        <end position="214"/>
    </location>
</feature>
<name>A0A1F2P5T8_9EURY</name>
<evidence type="ECO:0000313" key="8">
    <source>
        <dbReference type="EMBL" id="OFV66534.1"/>
    </source>
</evidence>
<accession>A0A1F2P5T8</accession>
<dbReference type="EMBL" id="LYOR01000002">
    <property type="protein sequence ID" value="OFV66534.1"/>
    <property type="molecule type" value="Genomic_DNA"/>
</dbReference>
<protein>
    <submittedName>
        <fullName evidence="8">Flagellar assembly protein J</fullName>
    </submittedName>
</protein>
<gene>
    <name evidence="8" type="ORF">SBU_000501</name>
</gene>
<evidence type="ECO:0000256" key="4">
    <source>
        <dbReference type="ARBA" id="ARBA00022989"/>
    </source>
</evidence>
<feature type="transmembrane region" description="Helical" evidence="6">
    <location>
        <begin position="48"/>
        <end position="68"/>
    </location>
</feature>
<feature type="transmembrane region" description="Helical" evidence="6">
    <location>
        <begin position="22"/>
        <end position="42"/>
    </location>
</feature>
<sequence length="561" mass="62782">MFDMPTTFECFDMPLDRYIKRFAAPIILFSIIFSVSILILLPDVFGKGIFRLVTCAIPLFGVLVAFAYPKMVVDRKRADINNNIHYFITHMGVLATSDLTLTGIFDLLRHKKEEYGALASEIDKIFLMVDTWHLSMAEACRFVARRTPSLILADFLDRLAHAIDAGEDMERFLTSEQEVVMKQYEVVYQGLLYQIEIMKEMYLSMVMALIFMASFAIIMPLISGVDPSQMVTMTVFMFIFIEIVLIFFVRTKTPNERLWHTIEMETEREQKIKRVIPIAITGSLLMLILGALLRSYLPLQIIAALIFTPLILMGFVIKRAEDDIKRRDDNFASFIRSLGASASARGGIVDVALKDLRAHDFGALTRDVNNLYQRLVLRIDKLRSWYHFAAETGSSLIQRFSNMFVESIDVGGRADVAGNIISNNFIHIMGLRKHRYQTGSSLVGVMYGLTAGVAITLYLSMGIVGTMQDLFRSTELPPEVVGGMLHETLEPGVLNVLLLIILIGHSLASSIMIRIVEGGDIRGATLHFVIMMWIGAVSSILTVKGTASMIGGFGAVEAINV</sequence>
<feature type="transmembrane region" description="Helical" evidence="6">
    <location>
        <begin position="201"/>
        <end position="222"/>
    </location>
</feature>
<dbReference type="InterPro" id="IPR018076">
    <property type="entry name" value="T2SS_GspF_dom"/>
</dbReference>
<keyword evidence="4 6" id="KW-1133">Transmembrane helix</keyword>
<organism evidence="8 9">
    <name type="scientific">Candidatus Syntropharchaeum butanivorans</name>
    <dbReference type="NCBI Taxonomy" id="1839936"/>
    <lineage>
        <taxon>Archaea</taxon>
        <taxon>Methanobacteriati</taxon>
        <taxon>Methanobacteriota</taxon>
        <taxon>Stenosarchaea group</taxon>
        <taxon>Methanomicrobia</taxon>
        <taxon>Methanosarcinales</taxon>
        <taxon>ANME-2 cluster</taxon>
        <taxon>Candidatus Syntropharchaeum</taxon>
    </lineage>
</organism>
<keyword evidence="8" id="KW-0969">Cilium</keyword>
<dbReference type="STRING" id="1839936.SBU_000501"/>
<evidence type="ECO:0000259" key="7">
    <source>
        <dbReference type="Pfam" id="PF00482"/>
    </source>
</evidence>
<feature type="transmembrane region" description="Helical" evidence="6">
    <location>
        <begin position="525"/>
        <end position="543"/>
    </location>
</feature>